<dbReference type="EMBL" id="VIGI01000012">
    <property type="protein sequence ID" value="KAB8293455.1"/>
    <property type="molecule type" value="Genomic_DNA"/>
</dbReference>
<feature type="region of interest" description="Disordered" evidence="1">
    <location>
        <begin position="82"/>
        <end position="129"/>
    </location>
</feature>
<feature type="region of interest" description="Disordered" evidence="1">
    <location>
        <begin position="1"/>
        <end position="20"/>
    </location>
</feature>
<feature type="region of interest" description="Disordered" evidence="1">
    <location>
        <begin position="27"/>
        <end position="64"/>
    </location>
</feature>
<evidence type="ECO:0000313" key="3">
    <source>
        <dbReference type="Proteomes" id="UP000326757"/>
    </source>
</evidence>
<feature type="compositionally biased region" description="Polar residues" evidence="1">
    <location>
        <begin position="1"/>
        <end position="15"/>
    </location>
</feature>
<keyword evidence="3" id="KW-1185">Reference proteome</keyword>
<dbReference type="Proteomes" id="UP000326757">
    <property type="component" value="Unassembled WGS sequence"/>
</dbReference>
<proteinExistence type="predicted"/>
<comment type="caution">
    <text evidence="2">The sequence shown here is derived from an EMBL/GenBank/DDBJ whole genome shotgun (WGS) entry which is preliminary data.</text>
</comment>
<feature type="compositionally biased region" description="Polar residues" evidence="1">
    <location>
        <begin position="205"/>
        <end position="216"/>
    </location>
</feature>
<reference evidence="2 3" key="1">
    <citation type="submission" date="2019-06" db="EMBL/GenBank/DDBJ databases">
        <title>Genome Sequence of the Brown Rot Fungal Pathogen Monilinia laxa.</title>
        <authorList>
            <person name="De Miccolis Angelini R.M."/>
            <person name="Landi L."/>
            <person name="Abate D."/>
            <person name="Pollastro S."/>
            <person name="Romanazzi G."/>
            <person name="Faretra F."/>
        </authorList>
    </citation>
    <scope>NUCLEOTIDE SEQUENCE [LARGE SCALE GENOMIC DNA]</scope>
    <source>
        <strain evidence="2 3">Mlax316</strain>
    </source>
</reference>
<feature type="compositionally biased region" description="Basic and acidic residues" evidence="1">
    <location>
        <begin position="93"/>
        <end position="106"/>
    </location>
</feature>
<feature type="compositionally biased region" description="Basic and acidic residues" evidence="1">
    <location>
        <begin position="29"/>
        <end position="56"/>
    </location>
</feature>
<sequence length="273" mass="31467">MERVSNQQRSKSQDSCRPITPEIVVYILDESRGVDSPDKKYSGSHRGEREERERRRNLGCSYVQSQNSSVKKDLVVYGDDDVYTGGESANSRTHSDRDNLYRRPSPDSETELLEDHRGHTSGGSMHVATPSQVESRAYEYVKPQYQNRSNYQLSQQYHSPYPHFRQNNLYTYPDECSQPLFQSPNTLHIRKPGERRRSSRAYDATSRQPYYSTTPPLASVRPGLVKNESFDFNSNRDEISHLNQRFVLIPRGVEQGVAQEEDSQRGQERVNGN</sequence>
<organism evidence="2 3">
    <name type="scientific">Monilinia laxa</name>
    <name type="common">Brown rot fungus</name>
    <name type="synonym">Sclerotinia laxa</name>
    <dbReference type="NCBI Taxonomy" id="61186"/>
    <lineage>
        <taxon>Eukaryota</taxon>
        <taxon>Fungi</taxon>
        <taxon>Dikarya</taxon>
        <taxon>Ascomycota</taxon>
        <taxon>Pezizomycotina</taxon>
        <taxon>Leotiomycetes</taxon>
        <taxon>Helotiales</taxon>
        <taxon>Sclerotiniaceae</taxon>
        <taxon>Monilinia</taxon>
    </lineage>
</organism>
<evidence type="ECO:0000313" key="2">
    <source>
        <dbReference type="EMBL" id="KAB8293455.1"/>
    </source>
</evidence>
<dbReference type="AlphaFoldDB" id="A0A5N6JX08"/>
<feature type="region of interest" description="Disordered" evidence="1">
    <location>
        <begin position="181"/>
        <end position="218"/>
    </location>
</feature>
<evidence type="ECO:0000256" key="1">
    <source>
        <dbReference type="SAM" id="MobiDB-lite"/>
    </source>
</evidence>
<protein>
    <submittedName>
        <fullName evidence="2">Uncharacterized protein</fullName>
    </submittedName>
</protein>
<name>A0A5N6JX08_MONLA</name>
<accession>A0A5N6JX08</accession>
<gene>
    <name evidence="2" type="ORF">EYC80_007765</name>
</gene>